<evidence type="ECO:0000313" key="11">
    <source>
        <dbReference type="EMBL" id="OYD51926.1"/>
    </source>
</evidence>
<evidence type="ECO:0000259" key="10">
    <source>
        <dbReference type="PROSITE" id="PS50878"/>
    </source>
</evidence>
<comment type="catalytic activity">
    <reaction evidence="9">
        <text>DNA(n) + a 2'-deoxyribonucleoside 5'-triphosphate = DNA(n+1) + diphosphate</text>
        <dbReference type="Rhea" id="RHEA:22508"/>
        <dbReference type="Rhea" id="RHEA-COMP:17339"/>
        <dbReference type="Rhea" id="RHEA-COMP:17340"/>
        <dbReference type="ChEBI" id="CHEBI:33019"/>
        <dbReference type="ChEBI" id="CHEBI:61560"/>
        <dbReference type="ChEBI" id="CHEBI:173112"/>
        <dbReference type="EC" id="2.7.7.49"/>
    </reaction>
</comment>
<evidence type="ECO:0000256" key="9">
    <source>
        <dbReference type="ARBA" id="ARBA00048173"/>
    </source>
</evidence>
<dbReference type="InterPro" id="IPR000123">
    <property type="entry name" value="Reverse_transcriptase_msDNA"/>
</dbReference>
<gene>
    <name evidence="11" type="ORF">CBY09_02250</name>
</gene>
<dbReference type="GO" id="GO:0046872">
    <property type="term" value="F:metal ion binding"/>
    <property type="evidence" value="ECO:0007669"/>
    <property type="project" value="UniProtKB-KW"/>
</dbReference>
<name>A0A235ES99_9BURK</name>
<keyword evidence="5" id="KW-0460">Magnesium</keyword>
<evidence type="ECO:0000256" key="2">
    <source>
        <dbReference type="ARBA" id="ARBA00022679"/>
    </source>
</evidence>
<dbReference type="GO" id="GO:0003723">
    <property type="term" value="F:RNA binding"/>
    <property type="evidence" value="ECO:0007669"/>
    <property type="project" value="InterPro"/>
</dbReference>
<dbReference type="SUPFAM" id="SSF56672">
    <property type="entry name" value="DNA/RNA polymerases"/>
    <property type="match status" value="1"/>
</dbReference>
<dbReference type="AlphaFoldDB" id="A0A235ES99"/>
<dbReference type="Pfam" id="PF00078">
    <property type="entry name" value="RVT_1"/>
    <property type="match status" value="1"/>
</dbReference>
<dbReference type="InterPro" id="IPR051083">
    <property type="entry name" value="GrpII_Intron_Splice-Mob/Def"/>
</dbReference>
<evidence type="ECO:0000256" key="6">
    <source>
        <dbReference type="ARBA" id="ARBA00022918"/>
    </source>
</evidence>
<dbReference type="PRINTS" id="PR00866">
    <property type="entry name" value="RNADNAPOLMS"/>
</dbReference>
<dbReference type="CDD" id="cd03487">
    <property type="entry name" value="RT_Bac_retron_II"/>
    <property type="match status" value="1"/>
</dbReference>
<dbReference type="GO" id="GO:0003964">
    <property type="term" value="F:RNA-directed DNA polymerase activity"/>
    <property type="evidence" value="ECO:0007669"/>
    <property type="project" value="UniProtKB-KW"/>
</dbReference>
<keyword evidence="2" id="KW-0808">Transferase</keyword>
<dbReference type="PANTHER" id="PTHR34047">
    <property type="entry name" value="NUCLEAR INTRON MATURASE 1, MITOCHONDRIAL-RELATED"/>
    <property type="match status" value="1"/>
</dbReference>
<dbReference type="InterPro" id="IPR000477">
    <property type="entry name" value="RT_dom"/>
</dbReference>
<protein>
    <recommendedName>
        <fullName evidence="1">RNA-directed DNA polymerase</fullName>
        <ecNumber evidence="1">2.7.7.49</ecNumber>
    </recommendedName>
</protein>
<accession>A0A235ES99</accession>
<dbReference type="EC" id="2.7.7.49" evidence="1"/>
<dbReference type="EMBL" id="NOIG01000002">
    <property type="protein sequence ID" value="OYD51926.1"/>
    <property type="molecule type" value="Genomic_DNA"/>
</dbReference>
<sequence>MSAPIRALARALALALLADADSPDRRSLRALVARAGHCLGHAAPEPGPSPLPEVLLEQLRRLSTVSAAEWARLEPEDLANWLCRGFWWRKAGVRNGTAPWQLQDGGDLVTEGDDIGFWDPEDNDGDAPSATPWHLRTDAQLAQSFRTWAASPRTGRPLHWLLRPGTAGPPPAWMGSAPQCSVPMLATAQDLFQLLGVPLEDLLWLAPDHGHWREPQGGYALPASHYRYRLLPKTSGGLRLLEAPRPRLATAQRRILDRLLAGIPVHEAAHGFVRGRSVGSHVQVHTRQAVVVRFDLADFFTHINATRVRALWRALGHGRPAAELLTRLTTTRTPAPVRERLWEDNAPTSAQTIAQRRSTHARLAQLHLPQGAPTSPALANLCAFGLDLRLHALAQRFGARYTRYADDLVFSGPQDLQGQFGALRAWVGAIVQDEGFALRGDKTRLMPAHQRQSVTGLVVNQRPNYSREQFDILKARLHRLARLPGVDVGERARLEGEIHWAGQWLAPTRREKLLRLFGAIRFTDAAQDKG</sequence>
<dbReference type="InterPro" id="IPR043502">
    <property type="entry name" value="DNA/RNA_pol_sf"/>
</dbReference>
<comment type="caution">
    <text evidence="11">The sequence shown here is derived from an EMBL/GenBank/DDBJ whole genome shotgun (WGS) entry which is preliminary data.</text>
</comment>
<reference evidence="11 12" key="1">
    <citation type="submission" date="2017-07" db="EMBL/GenBank/DDBJ databases">
        <title>Acidovorax KNDSW TSA 6 genome sequence and assembly.</title>
        <authorList>
            <person name="Mayilraj S."/>
        </authorList>
    </citation>
    <scope>NUCLEOTIDE SEQUENCE [LARGE SCALE GENOMIC DNA]</scope>
    <source>
        <strain evidence="11 12">KNDSW-TSA6</strain>
    </source>
</reference>
<keyword evidence="6" id="KW-0695">RNA-directed DNA polymerase</keyword>
<proteinExistence type="inferred from homology"/>
<organism evidence="11 12">
    <name type="scientific">Acidovorax kalamii</name>
    <dbReference type="NCBI Taxonomy" id="2004485"/>
    <lineage>
        <taxon>Bacteria</taxon>
        <taxon>Pseudomonadati</taxon>
        <taxon>Pseudomonadota</taxon>
        <taxon>Betaproteobacteria</taxon>
        <taxon>Burkholderiales</taxon>
        <taxon>Comamonadaceae</taxon>
        <taxon>Acidovorax</taxon>
    </lineage>
</organism>
<dbReference type="OrthoDB" id="7055795at2"/>
<dbReference type="PROSITE" id="PS50878">
    <property type="entry name" value="RT_POL"/>
    <property type="match status" value="1"/>
</dbReference>
<keyword evidence="12" id="KW-1185">Reference proteome</keyword>
<evidence type="ECO:0000256" key="1">
    <source>
        <dbReference type="ARBA" id="ARBA00012493"/>
    </source>
</evidence>
<evidence type="ECO:0000256" key="8">
    <source>
        <dbReference type="ARBA" id="ARBA00034120"/>
    </source>
</evidence>
<evidence type="ECO:0000313" key="12">
    <source>
        <dbReference type="Proteomes" id="UP000215441"/>
    </source>
</evidence>
<feature type="domain" description="Reverse transcriptase" evidence="10">
    <location>
        <begin position="212"/>
        <end position="459"/>
    </location>
</feature>
<evidence type="ECO:0000256" key="3">
    <source>
        <dbReference type="ARBA" id="ARBA00022695"/>
    </source>
</evidence>
<dbReference type="Proteomes" id="UP000215441">
    <property type="component" value="Unassembled WGS sequence"/>
</dbReference>
<evidence type="ECO:0000256" key="7">
    <source>
        <dbReference type="ARBA" id="ARBA00023118"/>
    </source>
</evidence>
<evidence type="ECO:0000256" key="4">
    <source>
        <dbReference type="ARBA" id="ARBA00022723"/>
    </source>
</evidence>
<dbReference type="PANTHER" id="PTHR34047:SF7">
    <property type="entry name" value="RNA-DIRECTED DNA POLYMERASE"/>
    <property type="match status" value="1"/>
</dbReference>
<comment type="similarity">
    <text evidence="8">Belongs to the bacterial reverse transcriptase family.</text>
</comment>
<evidence type="ECO:0000256" key="5">
    <source>
        <dbReference type="ARBA" id="ARBA00022842"/>
    </source>
</evidence>
<keyword evidence="3" id="KW-0548">Nucleotidyltransferase</keyword>
<keyword evidence="4" id="KW-0479">Metal-binding</keyword>
<keyword evidence="7" id="KW-0051">Antiviral defense</keyword>
<dbReference type="GO" id="GO:0051607">
    <property type="term" value="P:defense response to virus"/>
    <property type="evidence" value="ECO:0007669"/>
    <property type="project" value="UniProtKB-KW"/>
</dbReference>